<dbReference type="Gene3D" id="2.60.120.260">
    <property type="entry name" value="Galactose-binding domain-like"/>
    <property type="match status" value="1"/>
</dbReference>
<gene>
    <name evidence="3" type="ORF">I8748_00950</name>
</gene>
<evidence type="ECO:0000313" key="3">
    <source>
        <dbReference type="EMBL" id="MBH8560781.1"/>
    </source>
</evidence>
<reference evidence="3 4" key="1">
    <citation type="journal article" date="2021" name="Int. J. Syst. Evol. Microbiol.">
        <title>Amazonocrinis nigriterrae gen. nov., sp. nov., Atlanticothrix silvestris gen. nov., sp. nov. and Dendronalium phyllosphericum gen. nov., sp. nov., nostocacean cyanobacteria from Brazilian environments.</title>
        <authorList>
            <person name="Alvarenga D.O."/>
            <person name="Andreote A.P.D."/>
            <person name="Branco L.H.Z."/>
            <person name="Delbaje E."/>
            <person name="Cruz R.B."/>
            <person name="Varani A.M."/>
            <person name="Fiore M.F."/>
        </authorList>
    </citation>
    <scope>NUCLEOTIDE SEQUENCE [LARGE SCALE GENOMIC DNA]</scope>
    <source>
        <strain evidence="3 4">CENA67</strain>
    </source>
</reference>
<name>A0A8J7L8V8_9NOST</name>
<dbReference type="InterPro" id="IPR006946">
    <property type="entry name" value="DGR2-like_dom"/>
</dbReference>
<keyword evidence="4" id="KW-1185">Reference proteome</keyword>
<protein>
    <submittedName>
        <fullName evidence="3">DUF642 domain-containing protein</fullName>
    </submittedName>
</protein>
<dbReference type="InterPro" id="IPR013424">
    <property type="entry name" value="Ice-binding_C"/>
</dbReference>
<evidence type="ECO:0000259" key="2">
    <source>
        <dbReference type="Pfam" id="PF04862"/>
    </source>
</evidence>
<dbReference type="AlphaFoldDB" id="A0A8J7L8V8"/>
<keyword evidence="1" id="KW-0732">Signal</keyword>
<evidence type="ECO:0000313" key="4">
    <source>
        <dbReference type="Proteomes" id="UP000632766"/>
    </source>
</evidence>
<dbReference type="NCBIfam" id="TIGR02595">
    <property type="entry name" value="PEP_CTERM"/>
    <property type="match status" value="1"/>
</dbReference>
<accession>A0A8J7L8V8</accession>
<proteinExistence type="predicted"/>
<dbReference type="RefSeq" id="WP_198122924.1">
    <property type="nucleotide sequence ID" value="NZ_JAECZC010000001.1"/>
</dbReference>
<dbReference type="Pfam" id="PF04862">
    <property type="entry name" value="DUF642"/>
    <property type="match status" value="1"/>
</dbReference>
<feature type="signal peptide" evidence="1">
    <location>
        <begin position="1"/>
        <end position="25"/>
    </location>
</feature>
<dbReference type="EMBL" id="JAECZC010000001">
    <property type="protein sequence ID" value="MBH8560781.1"/>
    <property type="molecule type" value="Genomic_DNA"/>
</dbReference>
<dbReference type="InterPro" id="IPR008979">
    <property type="entry name" value="Galactose-bd-like_sf"/>
</dbReference>
<dbReference type="SUPFAM" id="SSF49785">
    <property type="entry name" value="Galactose-binding domain-like"/>
    <property type="match status" value="1"/>
</dbReference>
<comment type="caution">
    <text evidence="3">The sequence shown here is derived from an EMBL/GenBank/DDBJ whole genome shotgun (WGS) entry which is preliminary data.</text>
</comment>
<evidence type="ECO:0000256" key="1">
    <source>
        <dbReference type="SAM" id="SignalP"/>
    </source>
</evidence>
<dbReference type="Proteomes" id="UP000632766">
    <property type="component" value="Unassembled WGS sequence"/>
</dbReference>
<feature type="chain" id="PRO_5035247179" evidence="1">
    <location>
        <begin position="26"/>
        <end position="239"/>
    </location>
</feature>
<sequence length="239" mass="25715">MKVAKKLGFVVFGITSTLVSTAVIAGTGISKAQAVQINLVQNGDFEADPLVNPNYDPTLPNPFITGWNNDSQFDGGYTDRLENYPNPATNGLLSVHLGYTPPGSFAYLTQTLATQNNNEYKLTFSLASAEEPPRLDNLFQVYAGGTKIFELTDLTLDPAQPYKEYSVNFVATSTATDLKFATQVGHDWLNLDDVSVYKVENDNSQSLGSTAVPEPTTIGGIAVAGILGSRLKRKKLANG</sequence>
<feature type="domain" description="DUF642" evidence="2">
    <location>
        <begin position="38"/>
        <end position="183"/>
    </location>
</feature>
<organism evidence="3 4">
    <name type="scientific">Amazonocrinis nigriterrae CENA67</name>
    <dbReference type="NCBI Taxonomy" id="2794033"/>
    <lineage>
        <taxon>Bacteria</taxon>
        <taxon>Bacillati</taxon>
        <taxon>Cyanobacteriota</taxon>
        <taxon>Cyanophyceae</taxon>
        <taxon>Nostocales</taxon>
        <taxon>Nostocaceae</taxon>
        <taxon>Amazonocrinis</taxon>
        <taxon>Amazonocrinis nigriterrae</taxon>
    </lineage>
</organism>